<dbReference type="EMBL" id="CP002347">
    <property type="protein sequence ID" value="ADR18380.1"/>
    <property type="molecule type" value="Genomic_DNA"/>
</dbReference>
<organism evidence="3 4">
    <name type="scientific">Calditerrivibrio nitroreducens (strain DSM 19672 / NBRC 101217 / Yu37-1)</name>
    <dbReference type="NCBI Taxonomy" id="768670"/>
    <lineage>
        <taxon>Bacteria</taxon>
        <taxon>Pseudomonadati</taxon>
        <taxon>Deferribacterota</taxon>
        <taxon>Deferribacteres</taxon>
        <taxon>Deferribacterales</taxon>
        <taxon>Calditerrivibrionaceae</taxon>
    </lineage>
</organism>
<dbReference type="InterPro" id="IPR052554">
    <property type="entry name" value="2-oxoglutarate_synth_KorC"/>
</dbReference>
<dbReference type="OrthoDB" id="9789125at2"/>
<dbReference type="STRING" id="768670.Calni_0467"/>
<evidence type="ECO:0000256" key="1">
    <source>
        <dbReference type="ARBA" id="ARBA00023002"/>
    </source>
</evidence>
<dbReference type="HOGENOM" id="CLU_087284_0_0_0"/>
<dbReference type="SUPFAM" id="SSF53323">
    <property type="entry name" value="Pyruvate-ferredoxin oxidoreductase, PFOR, domain III"/>
    <property type="match status" value="1"/>
</dbReference>
<evidence type="ECO:0000313" key="3">
    <source>
        <dbReference type="EMBL" id="ADR18380.1"/>
    </source>
</evidence>
<proteinExistence type="predicted"/>
<dbReference type="KEGG" id="cni:Calni_0467"/>
<name>E4TEX4_CALNY</name>
<protein>
    <submittedName>
        <fullName evidence="3">2-oxoglutarate ferredoxin oxidoreductase, gamma subunit</fullName>
        <ecNumber evidence="3">1.2.7.3</ecNumber>
    </submittedName>
</protein>
<dbReference type="Pfam" id="PF01558">
    <property type="entry name" value="POR"/>
    <property type="match status" value="1"/>
</dbReference>
<evidence type="ECO:0000259" key="2">
    <source>
        <dbReference type="Pfam" id="PF01558"/>
    </source>
</evidence>
<dbReference type="InterPro" id="IPR019752">
    <property type="entry name" value="Pyrv/ketoisovalerate_OxRed_cat"/>
</dbReference>
<dbReference type="AlphaFoldDB" id="E4TEX4"/>
<reference evidence="3 4" key="2">
    <citation type="journal article" date="2011" name="Stand. Genomic Sci.">
        <title>Complete genome sequence of Calditerrivibrio nitroreducens type strain (Yu37-1).</title>
        <authorList>
            <person name="Pitluck S."/>
            <person name="Sikorski J."/>
            <person name="Zeytun A."/>
            <person name="Lapidus A."/>
            <person name="Nolan M."/>
            <person name="Lucas S."/>
            <person name="Hammon N."/>
            <person name="Deshpande S."/>
            <person name="Cheng J.F."/>
            <person name="Tapia R."/>
            <person name="Han C."/>
            <person name="Goodwin L."/>
            <person name="Liolios K."/>
            <person name="Pagani I."/>
            <person name="Ivanova N."/>
            <person name="Mavromatis K."/>
            <person name="Pati A."/>
            <person name="Chen A."/>
            <person name="Palaniappan K."/>
            <person name="Hauser L."/>
            <person name="Chang Y.J."/>
            <person name="Jeffries C.D."/>
            <person name="Detter J.C."/>
            <person name="Brambilla E."/>
            <person name="Djao O.D."/>
            <person name="Rohde M."/>
            <person name="Spring S."/>
            <person name="Goker M."/>
            <person name="Woyke T."/>
            <person name="Bristow J."/>
            <person name="Eisen J.A."/>
            <person name="Markowitz V."/>
            <person name="Hugenholtz P."/>
            <person name="Kyrpides N.C."/>
            <person name="Klenk H.P."/>
            <person name="Land M."/>
        </authorList>
    </citation>
    <scope>NUCLEOTIDE SEQUENCE [LARGE SCALE GENOMIC DNA]</scope>
    <source>
        <strain evidence="4">DSM 19672 / NBRC 101217 / Yu37-1</strain>
    </source>
</reference>
<dbReference type="eggNOG" id="COG1014">
    <property type="taxonomic scope" value="Bacteria"/>
</dbReference>
<dbReference type="PANTHER" id="PTHR42730">
    <property type="entry name" value="2-OXOGLUTARATE SYNTHASE SUBUNIT KORC"/>
    <property type="match status" value="1"/>
</dbReference>
<feature type="domain" description="Pyruvate/ketoisovalerate oxidoreductase catalytic" evidence="2">
    <location>
        <begin position="12"/>
        <end position="173"/>
    </location>
</feature>
<gene>
    <name evidence="3" type="ordered locus">Calni_0467</name>
</gene>
<dbReference type="GO" id="GO:0047553">
    <property type="term" value="F:2-oxoglutarate synthase activity"/>
    <property type="evidence" value="ECO:0007669"/>
    <property type="project" value="UniProtKB-EC"/>
</dbReference>
<dbReference type="EC" id="1.2.7.3" evidence="3"/>
<dbReference type="InterPro" id="IPR002869">
    <property type="entry name" value="Pyrv_flavodox_OxRed_cen"/>
</dbReference>
<keyword evidence="4" id="KW-1185">Reference proteome</keyword>
<accession>E4TEX4</accession>
<keyword evidence="1 3" id="KW-0560">Oxidoreductase</keyword>
<dbReference type="RefSeq" id="WP_013450595.1">
    <property type="nucleotide sequence ID" value="NC_014758.1"/>
</dbReference>
<reference key="1">
    <citation type="submission" date="2010-11" db="EMBL/GenBank/DDBJ databases">
        <title>The complete genome of chromosome of Calditerrivibrio nitroreducens DSM 19672.</title>
        <authorList>
            <consortium name="US DOE Joint Genome Institute (JGI-PGF)"/>
            <person name="Lucas S."/>
            <person name="Copeland A."/>
            <person name="Lapidus A."/>
            <person name="Bruce D."/>
            <person name="Goodwin L."/>
            <person name="Pitluck S."/>
            <person name="Kyrpides N."/>
            <person name="Mavromatis K."/>
            <person name="Ivanova N."/>
            <person name="Mikhailova N."/>
            <person name="Zeytun A."/>
            <person name="Brettin T."/>
            <person name="Detter J.C."/>
            <person name="Tapia R."/>
            <person name="Han C."/>
            <person name="Land M."/>
            <person name="Hauser L."/>
            <person name="Markowitz V."/>
            <person name="Cheng J.-F."/>
            <person name="Hugenholtz P."/>
            <person name="Woyke T."/>
            <person name="Wu D."/>
            <person name="Spring S."/>
            <person name="Schroeder M."/>
            <person name="Brambilla E."/>
            <person name="Klenk H.-P."/>
            <person name="Eisen J.A."/>
        </authorList>
    </citation>
    <scope>NUCLEOTIDE SEQUENCE [LARGE SCALE GENOMIC DNA]</scope>
    <source>
        <strain>DSM 19672</strain>
    </source>
</reference>
<evidence type="ECO:0000313" key="4">
    <source>
        <dbReference type="Proteomes" id="UP000007039"/>
    </source>
</evidence>
<sequence length="180" mass="19105">MARIDIRLGGSGGQGTITAAAILGYAAVYAGKKAVQTKSYGPEARGGAARGEVVISDEDINYVKVLKSDILVALTQEACDKFVVDAKEGSIVIVDDFLVKNKPQGNFKLYSLPIIKTAAEDVGKSMVANIVTLGVVNELANLIDYEKLEKGVLNKVPKGTEELNKKALKAGIELARKAKK</sequence>
<dbReference type="PANTHER" id="PTHR42730:SF1">
    <property type="entry name" value="2-OXOGLUTARATE SYNTHASE SUBUNIT KORC"/>
    <property type="match status" value="1"/>
</dbReference>
<dbReference type="Gene3D" id="3.40.920.10">
    <property type="entry name" value="Pyruvate-ferredoxin oxidoreductase, PFOR, domain III"/>
    <property type="match status" value="1"/>
</dbReference>
<dbReference type="Proteomes" id="UP000007039">
    <property type="component" value="Chromosome"/>
</dbReference>